<reference evidence="2" key="1">
    <citation type="submission" date="2022-10" db="EMBL/GenBank/DDBJ databases">
        <title>Completed Genome Sequence of two octocoral isolated bacterium, Endozoicomonas euniceicola EF212T and Endozoicomonas gorgoniicola PS125T.</title>
        <authorList>
            <person name="Chiou Y.-J."/>
            <person name="Chen Y.-H."/>
        </authorList>
    </citation>
    <scope>NUCLEOTIDE SEQUENCE</scope>
    <source>
        <strain evidence="2">EF212</strain>
    </source>
</reference>
<accession>A0ABY6GUR6</accession>
<organism evidence="2 3">
    <name type="scientific">Endozoicomonas euniceicola</name>
    <dbReference type="NCBI Taxonomy" id="1234143"/>
    <lineage>
        <taxon>Bacteria</taxon>
        <taxon>Pseudomonadati</taxon>
        <taxon>Pseudomonadota</taxon>
        <taxon>Gammaproteobacteria</taxon>
        <taxon>Oceanospirillales</taxon>
        <taxon>Endozoicomonadaceae</taxon>
        <taxon>Endozoicomonas</taxon>
    </lineage>
</organism>
<dbReference type="PANTHER" id="PTHR38775:SF1">
    <property type="entry name" value="INNER MEMBRANE PROTEIN"/>
    <property type="match status" value="1"/>
</dbReference>
<evidence type="ECO:0000313" key="2">
    <source>
        <dbReference type="EMBL" id="UYM16505.1"/>
    </source>
</evidence>
<keyword evidence="1" id="KW-1133">Transmembrane helix</keyword>
<feature type="transmembrane region" description="Helical" evidence="1">
    <location>
        <begin position="27"/>
        <end position="44"/>
    </location>
</feature>
<sequence length="98" mass="11210">MKAGKFVISLFWLASIANLFIPFAQPLYSVLLWLLPLVLFVHVLEQWFFGRRFKAVGTPLSVKDRLLITVFGGFHLMTLMQQLPEAAVPCERTCERKG</sequence>
<evidence type="ECO:0000256" key="1">
    <source>
        <dbReference type="SAM" id="Phobius"/>
    </source>
</evidence>
<protein>
    <submittedName>
        <fullName evidence="2">DUF1145 domain-containing protein</fullName>
    </submittedName>
</protein>
<dbReference type="RefSeq" id="WP_262598799.1">
    <property type="nucleotide sequence ID" value="NZ_CP103300.1"/>
</dbReference>
<dbReference type="Proteomes" id="UP001163255">
    <property type="component" value="Chromosome"/>
</dbReference>
<keyword evidence="1" id="KW-0812">Transmembrane</keyword>
<name>A0ABY6GUR6_9GAMM</name>
<evidence type="ECO:0000313" key="3">
    <source>
        <dbReference type="Proteomes" id="UP001163255"/>
    </source>
</evidence>
<proteinExistence type="predicted"/>
<dbReference type="EMBL" id="CP103300">
    <property type="protein sequence ID" value="UYM16505.1"/>
    <property type="molecule type" value="Genomic_DNA"/>
</dbReference>
<dbReference type="PANTHER" id="PTHR38775">
    <property type="entry name" value="INNER MEMBRANE PROTEIN-RELATED"/>
    <property type="match status" value="1"/>
</dbReference>
<keyword evidence="1" id="KW-0472">Membrane</keyword>
<dbReference type="Pfam" id="PF06611">
    <property type="entry name" value="DUF1145"/>
    <property type="match status" value="1"/>
</dbReference>
<gene>
    <name evidence="2" type="ORF">NX720_00790</name>
</gene>
<dbReference type="InterPro" id="IPR009525">
    <property type="entry name" value="DUF1145"/>
</dbReference>
<keyword evidence="3" id="KW-1185">Reference proteome</keyword>